<accession>A0A0F9XGK5</accession>
<feature type="region of interest" description="Disordered" evidence="2">
    <location>
        <begin position="1"/>
        <end position="25"/>
    </location>
</feature>
<dbReference type="GO" id="GO:0043386">
    <property type="term" value="P:mycotoxin biosynthetic process"/>
    <property type="evidence" value="ECO:0007669"/>
    <property type="project" value="InterPro"/>
</dbReference>
<evidence type="ECO:0000256" key="2">
    <source>
        <dbReference type="SAM" id="MobiDB-lite"/>
    </source>
</evidence>
<reference evidence="5" key="1">
    <citation type="journal article" date="2015" name="Genome Announc.">
        <title>Draft whole-genome sequence of the biocontrol agent Trichoderma harzianum T6776.</title>
        <authorList>
            <person name="Baroncelli R."/>
            <person name="Piaggeschi G."/>
            <person name="Fiorini L."/>
            <person name="Bertolini E."/>
            <person name="Zapparata A."/>
            <person name="Pe M.E."/>
            <person name="Sarrocco S."/>
            <person name="Vannacci G."/>
        </authorList>
    </citation>
    <scope>NUCLEOTIDE SEQUENCE [LARGE SCALE GENOMIC DNA]</scope>
    <source>
        <strain evidence="5">T6776</strain>
    </source>
</reference>
<gene>
    <name evidence="4" type="ORF">THAR02_08185</name>
</gene>
<feature type="compositionally biased region" description="Basic and acidic residues" evidence="2">
    <location>
        <begin position="7"/>
        <end position="24"/>
    </location>
</feature>
<keyword evidence="3" id="KW-0812">Transmembrane</keyword>
<dbReference type="OMA" id="PWDETHM"/>
<dbReference type="PANTHER" id="PTHR33365:SF6">
    <property type="entry name" value="OXIDASE USTYA"/>
    <property type="match status" value="1"/>
</dbReference>
<comment type="similarity">
    <text evidence="1">Belongs to the ustYa family.</text>
</comment>
<proteinExistence type="inferred from homology"/>
<dbReference type="PANTHER" id="PTHR33365">
    <property type="entry name" value="YALI0B05434P"/>
    <property type="match status" value="1"/>
</dbReference>
<sequence length="236" mass="27009">MFTSKAPDAEYKRLTGGDDSDVRENVQSQTNKRLSLLEQSFRRFSVIHASILLLEVILCALLISGFIDGSKHMADSHDADKYWRDLLDSGGVISLNTDWARKQGLRPSAQSPTDPSQSIYQVDVFHALHCLNAIRQNLMSETPPPWDETHMLHCLDYVRSQLLCHPDLTLVTTNDLEEFVLDEVHTCRDYNAMADWVYRHRWVEFPEWLKTKSAKNNGHEATHNHTMAEPSGHDHS</sequence>
<keyword evidence="3" id="KW-0472">Membrane</keyword>
<evidence type="ECO:0000256" key="1">
    <source>
        <dbReference type="ARBA" id="ARBA00035112"/>
    </source>
</evidence>
<keyword evidence="3" id="KW-1133">Transmembrane helix</keyword>
<name>A0A0F9XGK5_TRIHA</name>
<evidence type="ECO:0008006" key="6">
    <source>
        <dbReference type="Google" id="ProtNLM"/>
    </source>
</evidence>
<dbReference type="EMBL" id="JOKZ01000305">
    <property type="protein sequence ID" value="KKO99707.1"/>
    <property type="molecule type" value="Genomic_DNA"/>
</dbReference>
<feature type="region of interest" description="Disordered" evidence="2">
    <location>
        <begin position="217"/>
        <end position="236"/>
    </location>
</feature>
<evidence type="ECO:0000313" key="5">
    <source>
        <dbReference type="Proteomes" id="UP000034112"/>
    </source>
</evidence>
<evidence type="ECO:0000256" key="3">
    <source>
        <dbReference type="SAM" id="Phobius"/>
    </source>
</evidence>
<evidence type="ECO:0000313" key="4">
    <source>
        <dbReference type="EMBL" id="KKO99707.1"/>
    </source>
</evidence>
<organism evidence="4 5">
    <name type="scientific">Trichoderma harzianum</name>
    <name type="common">Hypocrea lixii</name>
    <dbReference type="NCBI Taxonomy" id="5544"/>
    <lineage>
        <taxon>Eukaryota</taxon>
        <taxon>Fungi</taxon>
        <taxon>Dikarya</taxon>
        <taxon>Ascomycota</taxon>
        <taxon>Pezizomycotina</taxon>
        <taxon>Sordariomycetes</taxon>
        <taxon>Hypocreomycetidae</taxon>
        <taxon>Hypocreales</taxon>
        <taxon>Hypocreaceae</taxon>
        <taxon>Trichoderma</taxon>
    </lineage>
</organism>
<comment type="caution">
    <text evidence="4">The sequence shown here is derived from an EMBL/GenBank/DDBJ whole genome shotgun (WGS) entry which is preliminary data.</text>
</comment>
<feature type="transmembrane region" description="Helical" evidence="3">
    <location>
        <begin position="46"/>
        <end position="67"/>
    </location>
</feature>
<dbReference type="OrthoDB" id="3687641at2759"/>
<dbReference type="InterPro" id="IPR021765">
    <property type="entry name" value="UstYa-like"/>
</dbReference>
<dbReference type="AlphaFoldDB" id="A0A0F9XGK5"/>
<dbReference type="Pfam" id="PF11807">
    <property type="entry name" value="UstYa"/>
    <property type="match status" value="1"/>
</dbReference>
<dbReference type="Proteomes" id="UP000034112">
    <property type="component" value="Unassembled WGS sequence"/>
</dbReference>
<protein>
    <recommendedName>
        <fullName evidence="6">Tat pathway signal sequence</fullName>
    </recommendedName>
</protein>